<protein>
    <submittedName>
        <fullName evidence="6">LysR family transcriptional regulator</fullName>
    </submittedName>
</protein>
<dbReference type="InterPro" id="IPR036390">
    <property type="entry name" value="WH_DNA-bd_sf"/>
</dbReference>
<organism evidence="6 7">
    <name type="scientific">Chitinimonas prasina</name>
    <dbReference type="NCBI Taxonomy" id="1434937"/>
    <lineage>
        <taxon>Bacteria</taxon>
        <taxon>Pseudomonadati</taxon>
        <taxon>Pseudomonadota</taxon>
        <taxon>Betaproteobacteria</taxon>
        <taxon>Neisseriales</taxon>
        <taxon>Chitinibacteraceae</taxon>
        <taxon>Chitinimonas</taxon>
    </lineage>
</organism>
<dbReference type="Gene3D" id="1.10.10.10">
    <property type="entry name" value="Winged helix-like DNA-binding domain superfamily/Winged helix DNA-binding domain"/>
    <property type="match status" value="1"/>
</dbReference>
<dbReference type="PROSITE" id="PS50931">
    <property type="entry name" value="HTH_LYSR"/>
    <property type="match status" value="1"/>
</dbReference>
<feature type="domain" description="HTH lysR-type" evidence="5">
    <location>
        <begin position="3"/>
        <end position="60"/>
    </location>
</feature>
<dbReference type="PANTHER" id="PTHR30126">
    <property type="entry name" value="HTH-TYPE TRANSCRIPTIONAL REGULATOR"/>
    <property type="match status" value="1"/>
</dbReference>
<dbReference type="RefSeq" id="WP_284196505.1">
    <property type="nucleotide sequence ID" value="NZ_BSOG01000002.1"/>
</dbReference>
<evidence type="ECO:0000313" key="7">
    <source>
        <dbReference type="Proteomes" id="UP001156706"/>
    </source>
</evidence>
<dbReference type="InterPro" id="IPR036388">
    <property type="entry name" value="WH-like_DNA-bd_sf"/>
</dbReference>
<accession>A0ABQ5YFX5</accession>
<dbReference type="Pfam" id="PF00126">
    <property type="entry name" value="HTH_1"/>
    <property type="match status" value="1"/>
</dbReference>
<proteinExistence type="inferred from homology"/>
<gene>
    <name evidence="6" type="ORF">GCM10007907_21920</name>
</gene>
<evidence type="ECO:0000256" key="4">
    <source>
        <dbReference type="ARBA" id="ARBA00023163"/>
    </source>
</evidence>
<evidence type="ECO:0000259" key="5">
    <source>
        <dbReference type="PROSITE" id="PS50931"/>
    </source>
</evidence>
<dbReference type="PRINTS" id="PR00039">
    <property type="entry name" value="HTHLYSR"/>
</dbReference>
<evidence type="ECO:0000256" key="3">
    <source>
        <dbReference type="ARBA" id="ARBA00023125"/>
    </source>
</evidence>
<dbReference type="PANTHER" id="PTHR30126:SF40">
    <property type="entry name" value="HTH-TYPE TRANSCRIPTIONAL REGULATOR GLTR"/>
    <property type="match status" value="1"/>
</dbReference>
<keyword evidence="3" id="KW-0238">DNA-binding</keyword>
<dbReference type="Proteomes" id="UP001156706">
    <property type="component" value="Unassembled WGS sequence"/>
</dbReference>
<dbReference type="CDD" id="cd05466">
    <property type="entry name" value="PBP2_LTTR_substrate"/>
    <property type="match status" value="1"/>
</dbReference>
<dbReference type="Pfam" id="PF03466">
    <property type="entry name" value="LysR_substrate"/>
    <property type="match status" value="1"/>
</dbReference>
<evidence type="ECO:0000256" key="2">
    <source>
        <dbReference type="ARBA" id="ARBA00023015"/>
    </source>
</evidence>
<evidence type="ECO:0000313" key="6">
    <source>
        <dbReference type="EMBL" id="GLR13402.1"/>
    </source>
</evidence>
<evidence type="ECO:0000256" key="1">
    <source>
        <dbReference type="ARBA" id="ARBA00009437"/>
    </source>
</evidence>
<keyword evidence="2" id="KW-0805">Transcription regulation</keyword>
<keyword evidence="4" id="KW-0804">Transcription</keyword>
<comment type="caution">
    <text evidence="6">The sequence shown here is derived from an EMBL/GenBank/DDBJ whole genome shotgun (WGS) entry which is preliminary data.</text>
</comment>
<dbReference type="SUPFAM" id="SSF53850">
    <property type="entry name" value="Periplasmic binding protein-like II"/>
    <property type="match status" value="1"/>
</dbReference>
<dbReference type="Gene3D" id="3.40.190.10">
    <property type="entry name" value="Periplasmic binding protein-like II"/>
    <property type="match status" value="2"/>
</dbReference>
<dbReference type="SUPFAM" id="SSF46785">
    <property type="entry name" value="Winged helix' DNA-binding domain"/>
    <property type="match status" value="1"/>
</dbReference>
<comment type="similarity">
    <text evidence="1">Belongs to the LysR transcriptional regulatory family.</text>
</comment>
<sequence length="305" mass="33288">MSLLISDLELLRDVAERGSFSQAAAARGWSQPQVSQRIAQLEASLGTQLFQRHRRGAVATPACLLYLESVRRALSELSLGRQAIQGAAVLPEARVGCPPSLASLVFSPLVAALAEQPVELFCHTDHSPELMERVLAGRLKVAFVFNRPTITGIQLELLARSPIVAMVAADHPLAQSGPLPLAAIADARISPQWWGQDAEALVRLLRQHRRAPLPLHTNQPATTACELALEHGFIVFMPAIAALRELSRGQLKVLELSDLPQWEWEVMMAYRAGKRPDAARELVLQAAREIGHGWRQALATHLPAG</sequence>
<keyword evidence="7" id="KW-1185">Reference proteome</keyword>
<dbReference type="InterPro" id="IPR005119">
    <property type="entry name" value="LysR_subst-bd"/>
</dbReference>
<name>A0ABQ5YFX5_9NEIS</name>
<reference evidence="7" key="1">
    <citation type="journal article" date="2019" name="Int. J. Syst. Evol. Microbiol.">
        <title>The Global Catalogue of Microorganisms (GCM) 10K type strain sequencing project: providing services to taxonomists for standard genome sequencing and annotation.</title>
        <authorList>
            <consortium name="The Broad Institute Genomics Platform"/>
            <consortium name="The Broad Institute Genome Sequencing Center for Infectious Disease"/>
            <person name="Wu L."/>
            <person name="Ma J."/>
        </authorList>
    </citation>
    <scope>NUCLEOTIDE SEQUENCE [LARGE SCALE GENOMIC DNA]</scope>
    <source>
        <strain evidence="7">NBRC 110044</strain>
    </source>
</reference>
<dbReference type="InterPro" id="IPR000847">
    <property type="entry name" value="LysR_HTH_N"/>
</dbReference>
<dbReference type="EMBL" id="BSOG01000002">
    <property type="protein sequence ID" value="GLR13402.1"/>
    <property type="molecule type" value="Genomic_DNA"/>
</dbReference>